<proteinExistence type="predicted"/>
<accession>A0A8S5M4L8</accession>
<sequence length="29" mass="3203">MSKNCQTTLTLLNILPPTFAKTNIVHLCS</sequence>
<dbReference type="EMBL" id="BK014821">
    <property type="protein sequence ID" value="DAD77245.1"/>
    <property type="molecule type" value="Genomic_DNA"/>
</dbReference>
<organism evidence="1">
    <name type="scientific">Siphoviridae sp. ctQEY27</name>
    <dbReference type="NCBI Taxonomy" id="2826326"/>
    <lineage>
        <taxon>Viruses</taxon>
        <taxon>Duplodnaviria</taxon>
        <taxon>Heunggongvirae</taxon>
        <taxon>Uroviricota</taxon>
        <taxon>Caudoviricetes</taxon>
    </lineage>
</organism>
<reference evidence="1" key="1">
    <citation type="journal article" date="2021" name="Proc. Natl. Acad. Sci. U.S.A.">
        <title>A Catalog of Tens of Thousands of Viruses from Human Metagenomes Reveals Hidden Associations with Chronic Diseases.</title>
        <authorList>
            <person name="Tisza M.J."/>
            <person name="Buck C.B."/>
        </authorList>
    </citation>
    <scope>NUCLEOTIDE SEQUENCE</scope>
    <source>
        <strain evidence="1">CtQEY27</strain>
    </source>
</reference>
<protein>
    <submittedName>
        <fullName evidence="1">Uncharacterized protein</fullName>
    </submittedName>
</protein>
<evidence type="ECO:0000313" key="1">
    <source>
        <dbReference type="EMBL" id="DAD77245.1"/>
    </source>
</evidence>
<name>A0A8S5M4L8_9CAUD</name>